<dbReference type="Proteomes" id="UP000321561">
    <property type="component" value="Chromosome"/>
</dbReference>
<evidence type="ECO:0000256" key="7">
    <source>
        <dbReference type="ARBA" id="ARBA00022989"/>
    </source>
</evidence>
<dbReference type="InterPro" id="IPR036019">
    <property type="entry name" value="MscL_channel"/>
</dbReference>
<evidence type="ECO:0000256" key="6">
    <source>
        <dbReference type="ARBA" id="ARBA00022692"/>
    </source>
</evidence>
<organism evidence="12 13">
    <name type="scientific">Leptotrichia hongkongensis</name>
    <dbReference type="NCBI Taxonomy" id="554406"/>
    <lineage>
        <taxon>Bacteria</taxon>
        <taxon>Fusobacteriati</taxon>
        <taxon>Fusobacteriota</taxon>
        <taxon>Fusobacteriia</taxon>
        <taxon>Fusobacteriales</taxon>
        <taxon>Leptotrichiaceae</taxon>
        <taxon>Leptotrichia</taxon>
    </lineage>
</organism>
<evidence type="ECO:0000256" key="10">
    <source>
        <dbReference type="ARBA" id="ARBA00023303"/>
    </source>
</evidence>
<evidence type="ECO:0000256" key="9">
    <source>
        <dbReference type="ARBA" id="ARBA00023136"/>
    </source>
</evidence>
<comment type="subunit">
    <text evidence="3 11">Homopentamer.</text>
</comment>
<accession>A0A510L6D4</accession>
<dbReference type="GO" id="GO:0008381">
    <property type="term" value="F:mechanosensitive monoatomic ion channel activity"/>
    <property type="evidence" value="ECO:0007669"/>
    <property type="project" value="UniProtKB-UniRule"/>
</dbReference>
<dbReference type="FunFam" id="1.10.1200.120:FF:000001">
    <property type="entry name" value="Large-conductance mechanosensitive channel"/>
    <property type="match status" value="1"/>
</dbReference>
<evidence type="ECO:0000313" key="12">
    <source>
        <dbReference type="EMBL" id="BBM59560.1"/>
    </source>
</evidence>
<dbReference type="Pfam" id="PF01741">
    <property type="entry name" value="MscL"/>
    <property type="match status" value="1"/>
</dbReference>
<evidence type="ECO:0000256" key="4">
    <source>
        <dbReference type="ARBA" id="ARBA00022448"/>
    </source>
</evidence>
<dbReference type="PANTHER" id="PTHR30266:SF2">
    <property type="entry name" value="LARGE-CONDUCTANCE MECHANOSENSITIVE CHANNEL"/>
    <property type="match status" value="1"/>
</dbReference>
<keyword evidence="9 11" id="KW-0472">Membrane</keyword>
<evidence type="ECO:0000313" key="13">
    <source>
        <dbReference type="Proteomes" id="UP000321561"/>
    </source>
</evidence>
<dbReference type="HAMAP" id="MF_00115">
    <property type="entry name" value="MscL"/>
    <property type="match status" value="1"/>
</dbReference>
<evidence type="ECO:0000256" key="8">
    <source>
        <dbReference type="ARBA" id="ARBA00023065"/>
    </source>
</evidence>
<keyword evidence="7 11" id="KW-1133">Transmembrane helix</keyword>
<comment type="subcellular location">
    <subcellularLocation>
        <location evidence="1 11">Cell membrane</location>
        <topology evidence="1 11">Multi-pass membrane protein</topology>
    </subcellularLocation>
</comment>
<name>A0A510L6D4_9FUSO</name>
<dbReference type="PANTHER" id="PTHR30266">
    <property type="entry name" value="MECHANOSENSITIVE CHANNEL MSCL"/>
    <property type="match status" value="1"/>
</dbReference>
<dbReference type="NCBIfam" id="NF001843">
    <property type="entry name" value="PRK00567.1-4"/>
    <property type="match status" value="1"/>
</dbReference>
<keyword evidence="8 11" id="KW-0406">Ion transport</keyword>
<dbReference type="InterPro" id="IPR037673">
    <property type="entry name" value="MSC/AndL"/>
</dbReference>
<proteinExistence type="inferred from homology"/>
<gene>
    <name evidence="11" type="primary">mscL</name>
    <name evidence="12" type="ORF">JMUB5056_1144</name>
</gene>
<evidence type="ECO:0000256" key="3">
    <source>
        <dbReference type="ARBA" id="ARBA00011255"/>
    </source>
</evidence>
<evidence type="ECO:0000256" key="11">
    <source>
        <dbReference type="HAMAP-Rule" id="MF_00115"/>
    </source>
</evidence>
<feature type="transmembrane region" description="Helical" evidence="11">
    <location>
        <begin position="76"/>
        <end position="97"/>
    </location>
</feature>
<dbReference type="EMBL" id="AP019846">
    <property type="protein sequence ID" value="BBM59560.1"/>
    <property type="molecule type" value="Genomic_DNA"/>
</dbReference>
<evidence type="ECO:0000256" key="5">
    <source>
        <dbReference type="ARBA" id="ARBA00022475"/>
    </source>
</evidence>
<dbReference type="AlphaFoldDB" id="A0A510L6D4"/>
<dbReference type="PRINTS" id="PR01264">
    <property type="entry name" value="MECHCHANNEL"/>
</dbReference>
<dbReference type="Gene3D" id="1.10.1200.120">
    <property type="entry name" value="Large-conductance mechanosensitive channel, MscL, domain 1"/>
    <property type="match status" value="1"/>
</dbReference>
<keyword evidence="6 11" id="KW-0812">Transmembrane</keyword>
<feature type="transmembrane region" description="Helical" evidence="11">
    <location>
        <begin position="12"/>
        <end position="31"/>
    </location>
</feature>
<keyword evidence="5 11" id="KW-1003">Cell membrane</keyword>
<evidence type="ECO:0000256" key="1">
    <source>
        <dbReference type="ARBA" id="ARBA00004651"/>
    </source>
</evidence>
<reference evidence="12 13" key="1">
    <citation type="submission" date="2019-07" db="EMBL/GenBank/DDBJ databases">
        <title>Complete Genome Sequence of Leptotrichia hongkongensis Strain JMUB5056.</title>
        <authorList>
            <person name="Watanabe S."/>
            <person name="Cui L."/>
        </authorList>
    </citation>
    <scope>NUCLEOTIDE SEQUENCE [LARGE SCALE GENOMIC DNA]</scope>
    <source>
        <strain evidence="12 13">JMUB5056</strain>
    </source>
</reference>
<keyword evidence="4 11" id="KW-0813">Transport</keyword>
<keyword evidence="10 11" id="KW-0407">Ion channel</keyword>
<dbReference type="SUPFAM" id="SSF81330">
    <property type="entry name" value="Gated mechanosensitive channel"/>
    <property type="match status" value="1"/>
</dbReference>
<dbReference type="NCBIfam" id="TIGR00220">
    <property type="entry name" value="mscL"/>
    <property type="match status" value="1"/>
</dbReference>
<dbReference type="InterPro" id="IPR001185">
    <property type="entry name" value="MS_channel"/>
</dbReference>
<comment type="similarity">
    <text evidence="2 11">Belongs to the MscL family.</text>
</comment>
<comment type="function">
    <text evidence="11">Channel that opens in response to stretch forces in the membrane lipid bilayer. May participate in the regulation of osmotic pressure changes within the cell.</text>
</comment>
<protein>
    <recommendedName>
        <fullName evidence="11">Large-conductance mechanosensitive channel</fullName>
    </recommendedName>
</protein>
<sequence>MFKEFKEFISKGNVMDLAVGVIIGAAFGKIVTSLVDDIIMPIIGIILGKIDFSNLKIVITPATGTTPEAAVKYGLFIQNIVNFLIMAFVIFLMVKFVNKLRKPAAKTAEEVIEAVPTKEETLLAEIRDILKINNKIVIGSYSY</sequence>
<evidence type="ECO:0000256" key="2">
    <source>
        <dbReference type="ARBA" id="ARBA00007254"/>
    </source>
</evidence>
<dbReference type="PROSITE" id="PS01327">
    <property type="entry name" value="MSCL"/>
    <property type="match status" value="1"/>
</dbReference>
<dbReference type="InterPro" id="IPR019823">
    <property type="entry name" value="Mechanosensitive_channel_CS"/>
</dbReference>
<dbReference type="KEGG" id="lhg:JMUB5056_1144"/>
<dbReference type="GO" id="GO:0005886">
    <property type="term" value="C:plasma membrane"/>
    <property type="evidence" value="ECO:0007669"/>
    <property type="project" value="UniProtKB-SubCell"/>
</dbReference>
<dbReference type="RefSeq" id="WP_147005588.1">
    <property type="nucleotide sequence ID" value="NZ_AP019846.1"/>
</dbReference>
<dbReference type="OrthoDB" id="9810350at2"/>